<protein>
    <submittedName>
        <fullName evidence="2">Uncharacterized protein</fullName>
    </submittedName>
</protein>
<evidence type="ECO:0000256" key="1">
    <source>
        <dbReference type="SAM" id="Phobius"/>
    </source>
</evidence>
<keyword evidence="1" id="KW-1133">Transmembrane helix</keyword>
<keyword evidence="1" id="KW-0812">Transmembrane</keyword>
<organism evidence="2">
    <name type="scientific">marine sediment metagenome</name>
    <dbReference type="NCBI Taxonomy" id="412755"/>
    <lineage>
        <taxon>unclassified sequences</taxon>
        <taxon>metagenomes</taxon>
        <taxon>ecological metagenomes</taxon>
    </lineage>
</organism>
<feature type="transmembrane region" description="Helical" evidence="1">
    <location>
        <begin position="101"/>
        <end position="119"/>
    </location>
</feature>
<comment type="caution">
    <text evidence="2">The sequence shown here is derived from an EMBL/GenBank/DDBJ whole genome shotgun (WGS) entry which is preliminary data.</text>
</comment>
<keyword evidence="1" id="KW-0472">Membrane</keyword>
<name>A0A0F9V8D8_9ZZZZ</name>
<evidence type="ECO:0000313" key="2">
    <source>
        <dbReference type="EMBL" id="KKN62133.1"/>
    </source>
</evidence>
<accession>A0A0F9V8D8</accession>
<proteinExistence type="predicted"/>
<feature type="transmembrane region" description="Helical" evidence="1">
    <location>
        <begin position="68"/>
        <end position="89"/>
    </location>
</feature>
<feature type="transmembrane region" description="Helical" evidence="1">
    <location>
        <begin position="36"/>
        <end position="56"/>
    </location>
</feature>
<reference evidence="2" key="1">
    <citation type="journal article" date="2015" name="Nature">
        <title>Complex archaea that bridge the gap between prokaryotes and eukaryotes.</title>
        <authorList>
            <person name="Spang A."/>
            <person name="Saw J.H."/>
            <person name="Jorgensen S.L."/>
            <person name="Zaremba-Niedzwiedzka K."/>
            <person name="Martijn J."/>
            <person name="Lind A.E."/>
            <person name="van Eijk R."/>
            <person name="Schleper C."/>
            <person name="Guy L."/>
            <person name="Ettema T.J."/>
        </authorList>
    </citation>
    <scope>NUCLEOTIDE SEQUENCE</scope>
</reference>
<dbReference type="EMBL" id="LAZR01000634">
    <property type="protein sequence ID" value="KKN62133.1"/>
    <property type="molecule type" value="Genomic_DNA"/>
</dbReference>
<gene>
    <name evidence="2" type="ORF">LCGC14_0515090</name>
</gene>
<sequence>MPGFINGTTNVTIEILEDIVNVSNYPEFVIKVNENIYNGVFWFIMLCVLWIILFRAANKAKDQPLNNAMYSGALVSIVAFLSRAITATISGTKFSLINDHQLWIFPIITIILATIIWSIKD</sequence>
<dbReference type="AlphaFoldDB" id="A0A0F9V8D8"/>